<name>A0AC35U1E7_9BILA</name>
<dbReference type="Proteomes" id="UP000095286">
    <property type="component" value="Unplaced"/>
</dbReference>
<reference evidence="2" key="1">
    <citation type="submission" date="2016-11" db="UniProtKB">
        <authorList>
            <consortium name="WormBaseParasite"/>
        </authorList>
    </citation>
    <scope>IDENTIFICATION</scope>
    <source>
        <strain evidence="2">KR3021</strain>
    </source>
</reference>
<evidence type="ECO:0000313" key="2">
    <source>
        <dbReference type="WBParaSite" id="RSKR_0000669600.1"/>
    </source>
</evidence>
<sequence>MQQSHFDHSYSGHGLPPSHIYNYPMAGPGNFYAMDPNQSTTFSGPAQPFFYQTHIPMPPPQHVVNSAHFLRSMYGNGFSLSNGNAYPDKGMSPDESDDSRDPFESCVDHRKSGRRTPPETNGERYINGMQSSEWYAMTDAERVAYMKTQRKDQAVKTSLCSVFEKTNKCPYGIICRFAHGLNDLRPPPEKHPKYKTQLCDTFTEKGSCPYGSRCQFIHTSEEEELPEVKVPFGKSLNENVRRHRPTLGYSSSKFAKSSREMPSRPFDTSGLGGGGRGSKKGLKKAEQSPVVDAEIASILSKIDLKKDKHKLTTGEATFLKELSHRHHHENKENMDP</sequence>
<dbReference type="WBParaSite" id="RSKR_0000669600.1">
    <property type="protein sequence ID" value="RSKR_0000669600.1"/>
    <property type="gene ID" value="RSKR_0000669600"/>
</dbReference>
<protein>
    <submittedName>
        <fullName evidence="2">C3H1-type domain-containing protein</fullName>
    </submittedName>
</protein>
<evidence type="ECO:0000313" key="1">
    <source>
        <dbReference type="Proteomes" id="UP000095286"/>
    </source>
</evidence>
<accession>A0AC35U1E7</accession>
<proteinExistence type="predicted"/>
<organism evidence="1 2">
    <name type="scientific">Rhabditophanes sp. KR3021</name>
    <dbReference type="NCBI Taxonomy" id="114890"/>
    <lineage>
        <taxon>Eukaryota</taxon>
        <taxon>Metazoa</taxon>
        <taxon>Ecdysozoa</taxon>
        <taxon>Nematoda</taxon>
        <taxon>Chromadorea</taxon>
        <taxon>Rhabditida</taxon>
        <taxon>Tylenchina</taxon>
        <taxon>Panagrolaimomorpha</taxon>
        <taxon>Strongyloidoidea</taxon>
        <taxon>Alloionematidae</taxon>
        <taxon>Rhabditophanes</taxon>
    </lineage>
</organism>